<dbReference type="GO" id="GO:0046872">
    <property type="term" value="F:metal ion binding"/>
    <property type="evidence" value="ECO:0007669"/>
    <property type="project" value="UniProtKB-KW"/>
</dbReference>
<feature type="domain" description="Nitrite/Sulfite reductase ferredoxin-like" evidence="8">
    <location>
        <begin position="12"/>
        <end position="75"/>
    </location>
</feature>
<keyword evidence="3" id="KW-0479">Metal-binding</keyword>
<dbReference type="SUPFAM" id="SSF56014">
    <property type="entry name" value="Nitrite and sulphite reductase 4Fe-4S domain-like"/>
    <property type="match status" value="1"/>
</dbReference>
<dbReference type="InterPro" id="IPR036136">
    <property type="entry name" value="Nit/Sulf_reduc_fer-like_dom_sf"/>
</dbReference>
<keyword evidence="6" id="KW-0411">Iron-sulfur</keyword>
<keyword evidence="10" id="KW-1185">Reference proteome</keyword>
<evidence type="ECO:0000256" key="4">
    <source>
        <dbReference type="ARBA" id="ARBA00023002"/>
    </source>
</evidence>
<evidence type="ECO:0000256" key="1">
    <source>
        <dbReference type="ARBA" id="ARBA00022485"/>
    </source>
</evidence>
<sequence>MSTEEAPKGAILQRDKETYAIVPRIPCGLLTKEKLRNLATVVEKYDIPIVKLTSGHRIALVGMKAEQINDIYADLGMDPGKATELCLHYVQACPGTAVCKFGAQDSLGFGIKLENMLAGREMPAKLKVGVSGCPFTCAEGLVRDIGVTGRKKGWTISFGGNSGKAARVGDIIAEEISEDEAITLINRCIDYYVEHGKTKERACRFIERIGIDTFKEAVLSRPLAAG</sequence>
<dbReference type="RefSeq" id="WP_183347044.1">
    <property type="nucleotide sequence ID" value="NZ_JACHEO010000001.1"/>
</dbReference>
<comment type="caution">
    <text evidence="9">The sequence shown here is derived from an EMBL/GenBank/DDBJ whole genome shotgun (WGS) entry which is preliminary data.</text>
</comment>
<dbReference type="AlphaFoldDB" id="A0A840UKM6"/>
<name>A0A840UKM6_9BACT</name>
<evidence type="ECO:0000256" key="3">
    <source>
        <dbReference type="ARBA" id="ARBA00022723"/>
    </source>
</evidence>
<keyword evidence="4" id="KW-0560">Oxidoreductase</keyword>
<dbReference type="PANTHER" id="PTHR43809">
    <property type="entry name" value="NITRITE REDUCTASE (NADH) LARGE SUBUNIT"/>
    <property type="match status" value="1"/>
</dbReference>
<keyword evidence="2" id="KW-0349">Heme</keyword>
<dbReference type="Pfam" id="PF01077">
    <property type="entry name" value="NIR_SIR"/>
    <property type="match status" value="1"/>
</dbReference>
<dbReference type="GO" id="GO:0020037">
    <property type="term" value="F:heme binding"/>
    <property type="evidence" value="ECO:0007669"/>
    <property type="project" value="InterPro"/>
</dbReference>
<gene>
    <name evidence="9" type="ORF">HNQ81_000019</name>
</gene>
<dbReference type="Pfam" id="PF03460">
    <property type="entry name" value="NIR_SIR_ferr"/>
    <property type="match status" value="1"/>
</dbReference>
<evidence type="ECO:0000256" key="2">
    <source>
        <dbReference type="ARBA" id="ARBA00022617"/>
    </source>
</evidence>
<dbReference type="PANTHER" id="PTHR43809:SF1">
    <property type="entry name" value="NITRITE REDUCTASE (NADH) LARGE SUBUNIT"/>
    <property type="match status" value="1"/>
</dbReference>
<evidence type="ECO:0000259" key="8">
    <source>
        <dbReference type="Pfam" id="PF03460"/>
    </source>
</evidence>
<organism evidence="9 10">
    <name type="scientific">Desulfoprunum benzoelyticum</name>
    <dbReference type="NCBI Taxonomy" id="1506996"/>
    <lineage>
        <taxon>Bacteria</taxon>
        <taxon>Pseudomonadati</taxon>
        <taxon>Thermodesulfobacteriota</taxon>
        <taxon>Desulfobulbia</taxon>
        <taxon>Desulfobulbales</taxon>
        <taxon>Desulfobulbaceae</taxon>
        <taxon>Desulfoprunum</taxon>
    </lineage>
</organism>
<feature type="domain" description="Nitrite/sulphite reductase 4Fe-4S" evidence="7">
    <location>
        <begin position="90"/>
        <end position="219"/>
    </location>
</feature>
<dbReference type="Proteomes" id="UP000539642">
    <property type="component" value="Unassembled WGS sequence"/>
</dbReference>
<dbReference type="PROSITE" id="PS00365">
    <property type="entry name" value="NIR_SIR"/>
    <property type="match status" value="1"/>
</dbReference>
<dbReference type="SUPFAM" id="SSF55124">
    <property type="entry name" value="Nitrite/Sulfite reductase N-terminal domain-like"/>
    <property type="match status" value="1"/>
</dbReference>
<dbReference type="InterPro" id="IPR005117">
    <property type="entry name" value="NiRdtase/SiRdtase_haem-b_fer"/>
</dbReference>
<evidence type="ECO:0000259" key="7">
    <source>
        <dbReference type="Pfam" id="PF01077"/>
    </source>
</evidence>
<dbReference type="PRINTS" id="PR00397">
    <property type="entry name" value="SIROHAEM"/>
</dbReference>
<accession>A0A840UKM6</accession>
<keyword evidence="1" id="KW-0004">4Fe-4S</keyword>
<dbReference type="InterPro" id="IPR017220">
    <property type="entry name" value="Sulphite_reductase_assimil"/>
</dbReference>
<protein>
    <submittedName>
        <fullName evidence="9">NAD(P)H-nitrite reductase large subunit</fullName>
    </submittedName>
</protein>
<dbReference type="EMBL" id="JACHEO010000001">
    <property type="protein sequence ID" value="MBB5346312.1"/>
    <property type="molecule type" value="Genomic_DNA"/>
</dbReference>
<dbReference type="PIRSF" id="PIRSF037487">
    <property type="entry name" value="Sulfite_red_assimil"/>
    <property type="match status" value="1"/>
</dbReference>
<reference evidence="9 10" key="1">
    <citation type="submission" date="2020-08" db="EMBL/GenBank/DDBJ databases">
        <title>Genomic Encyclopedia of Type Strains, Phase IV (KMG-IV): sequencing the most valuable type-strain genomes for metagenomic binning, comparative biology and taxonomic classification.</title>
        <authorList>
            <person name="Goeker M."/>
        </authorList>
    </citation>
    <scope>NUCLEOTIDE SEQUENCE [LARGE SCALE GENOMIC DNA]</scope>
    <source>
        <strain evidence="9 10">DSM 28570</strain>
    </source>
</reference>
<dbReference type="GO" id="GO:0051539">
    <property type="term" value="F:4 iron, 4 sulfur cluster binding"/>
    <property type="evidence" value="ECO:0007669"/>
    <property type="project" value="UniProtKB-KW"/>
</dbReference>
<evidence type="ECO:0000313" key="9">
    <source>
        <dbReference type="EMBL" id="MBB5346312.1"/>
    </source>
</evidence>
<dbReference type="InterPro" id="IPR045854">
    <property type="entry name" value="NO2/SO3_Rdtase_4Fe4S_sf"/>
</dbReference>
<dbReference type="InterPro" id="IPR006067">
    <property type="entry name" value="NO2/SO3_Rdtase_4Fe4S_dom"/>
</dbReference>
<keyword evidence="5" id="KW-0408">Iron</keyword>
<dbReference type="GO" id="GO:0016491">
    <property type="term" value="F:oxidoreductase activity"/>
    <property type="evidence" value="ECO:0007669"/>
    <property type="project" value="UniProtKB-KW"/>
</dbReference>
<dbReference type="InterPro" id="IPR006066">
    <property type="entry name" value="NO2/SO3_Rdtase_FeS/sirohaem_BS"/>
</dbReference>
<evidence type="ECO:0000313" key="10">
    <source>
        <dbReference type="Proteomes" id="UP000539642"/>
    </source>
</evidence>
<dbReference type="Gene3D" id="3.30.413.10">
    <property type="entry name" value="Sulfite Reductase Hemoprotein, domain 1"/>
    <property type="match status" value="1"/>
</dbReference>
<dbReference type="InterPro" id="IPR052034">
    <property type="entry name" value="NasD-like"/>
</dbReference>
<evidence type="ECO:0000256" key="5">
    <source>
        <dbReference type="ARBA" id="ARBA00023004"/>
    </source>
</evidence>
<evidence type="ECO:0000256" key="6">
    <source>
        <dbReference type="ARBA" id="ARBA00023014"/>
    </source>
</evidence>
<proteinExistence type="predicted"/>